<organism evidence="1">
    <name type="scientific">Arundo donax</name>
    <name type="common">Giant reed</name>
    <name type="synonym">Donax arundinaceus</name>
    <dbReference type="NCBI Taxonomy" id="35708"/>
    <lineage>
        <taxon>Eukaryota</taxon>
        <taxon>Viridiplantae</taxon>
        <taxon>Streptophyta</taxon>
        <taxon>Embryophyta</taxon>
        <taxon>Tracheophyta</taxon>
        <taxon>Spermatophyta</taxon>
        <taxon>Magnoliopsida</taxon>
        <taxon>Liliopsida</taxon>
        <taxon>Poales</taxon>
        <taxon>Poaceae</taxon>
        <taxon>PACMAD clade</taxon>
        <taxon>Arundinoideae</taxon>
        <taxon>Arundineae</taxon>
        <taxon>Arundo</taxon>
    </lineage>
</organism>
<dbReference type="EMBL" id="GBRH01225957">
    <property type="protein sequence ID" value="JAD71938.1"/>
    <property type="molecule type" value="Transcribed_RNA"/>
</dbReference>
<sequence length="60" mass="6670">MVYVVEAEPVAEEGAEELATEQDTTNLEPAQGKSRCIPPYLQLYNTCIVLYLYITLGCKS</sequence>
<reference evidence="1" key="2">
    <citation type="journal article" date="2015" name="Data Brief">
        <title>Shoot transcriptome of the giant reed, Arundo donax.</title>
        <authorList>
            <person name="Barrero R.A."/>
            <person name="Guerrero F.D."/>
            <person name="Moolhuijzen P."/>
            <person name="Goolsby J.A."/>
            <person name="Tidwell J."/>
            <person name="Bellgard S.E."/>
            <person name="Bellgard M.I."/>
        </authorList>
    </citation>
    <scope>NUCLEOTIDE SEQUENCE</scope>
    <source>
        <tissue evidence="1">Shoot tissue taken approximately 20 cm above the soil surface</tissue>
    </source>
</reference>
<name>A0A0A9CBV8_ARUDO</name>
<protein>
    <submittedName>
        <fullName evidence="1">Uncharacterized protein</fullName>
    </submittedName>
</protein>
<reference evidence="1" key="1">
    <citation type="submission" date="2014-09" db="EMBL/GenBank/DDBJ databases">
        <authorList>
            <person name="Magalhaes I.L.F."/>
            <person name="Oliveira U."/>
            <person name="Santos F.R."/>
            <person name="Vidigal T.H.D.A."/>
            <person name="Brescovit A.D."/>
            <person name="Santos A.J."/>
        </authorList>
    </citation>
    <scope>NUCLEOTIDE SEQUENCE</scope>
    <source>
        <tissue evidence="1">Shoot tissue taken approximately 20 cm above the soil surface</tissue>
    </source>
</reference>
<proteinExistence type="predicted"/>
<accession>A0A0A9CBV8</accession>
<evidence type="ECO:0000313" key="1">
    <source>
        <dbReference type="EMBL" id="JAD71938.1"/>
    </source>
</evidence>
<dbReference type="AlphaFoldDB" id="A0A0A9CBV8"/>